<gene>
    <name evidence="11" type="ORF">MUCCIDRAFT_155098</name>
</gene>
<dbReference type="VEuPathDB" id="FungiDB:MUCCIDRAFT_155098"/>
<feature type="binding site" evidence="9">
    <location>
        <position position="258"/>
    </location>
    <ligand>
        <name>O2</name>
        <dbReference type="ChEBI" id="CHEBI:15379"/>
    </ligand>
</feature>
<evidence type="ECO:0000256" key="5">
    <source>
        <dbReference type="ARBA" id="ARBA00023002"/>
    </source>
</evidence>
<evidence type="ECO:0000313" key="11">
    <source>
        <dbReference type="EMBL" id="OAD09113.1"/>
    </source>
</evidence>
<evidence type="ECO:0000256" key="8">
    <source>
        <dbReference type="PIRSR" id="PIRSR000241-1"/>
    </source>
</evidence>
<comment type="function">
    <text evidence="7 10">Catalyzes the oxidation of uric acid to 5-hydroxyisourate, which is further processed to form (S)-allantoin.</text>
</comment>
<reference evidence="11 12" key="1">
    <citation type="submission" date="2015-06" db="EMBL/GenBank/DDBJ databases">
        <title>Expansion of signal transduction pathways in fungi by whole-genome duplication.</title>
        <authorList>
            <consortium name="DOE Joint Genome Institute"/>
            <person name="Corrochano L.M."/>
            <person name="Kuo A."/>
            <person name="Marcet-Houben M."/>
            <person name="Polaino S."/>
            <person name="Salamov A."/>
            <person name="Villalobos J.M."/>
            <person name="Alvarez M.I."/>
            <person name="Avalos J."/>
            <person name="Benito E.P."/>
            <person name="Benoit I."/>
            <person name="Burger G."/>
            <person name="Camino L.P."/>
            <person name="Canovas D."/>
            <person name="Cerda-Olmedo E."/>
            <person name="Cheng J.-F."/>
            <person name="Dominguez A."/>
            <person name="Elias M."/>
            <person name="Eslava A.P."/>
            <person name="Glaser F."/>
            <person name="Grimwood J."/>
            <person name="Gutierrez G."/>
            <person name="Heitman J."/>
            <person name="Henrissat B."/>
            <person name="Iturriaga E.A."/>
            <person name="Lang B.F."/>
            <person name="Lavin J.L."/>
            <person name="Lee S."/>
            <person name="Li W."/>
            <person name="Lindquist E."/>
            <person name="Lopez-Garcia S."/>
            <person name="Luque E.M."/>
            <person name="Marcos A.T."/>
            <person name="Martin J."/>
            <person name="Mccluskey K."/>
            <person name="Medina H.R."/>
            <person name="Miralles-Duran A."/>
            <person name="Miyazaki A."/>
            <person name="Munoz-Torres E."/>
            <person name="Oguiza J.A."/>
            <person name="Ohm R."/>
            <person name="Olmedo M."/>
            <person name="Orejas M."/>
            <person name="Ortiz-Castellanos L."/>
            <person name="Pisabarro A.G."/>
            <person name="Rodriguez-Romero J."/>
            <person name="Ruiz-Herrera J."/>
            <person name="Ruiz-Vazquez R."/>
            <person name="Sanz C."/>
            <person name="Schackwitz W."/>
            <person name="Schmutz J."/>
            <person name="Shahriari M."/>
            <person name="Shelest E."/>
            <person name="Silva-Franco F."/>
            <person name="Soanes D."/>
            <person name="Syed K."/>
            <person name="Tagua V.G."/>
            <person name="Talbot N.J."/>
            <person name="Thon M."/>
            <person name="De Vries R.P."/>
            <person name="Wiebenga A."/>
            <person name="Yadav J.S."/>
            <person name="Braun E.L."/>
            <person name="Baker S."/>
            <person name="Garre V."/>
            <person name="Horwitz B."/>
            <person name="Torres-Martinez S."/>
            <person name="Idnurm A."/>
            <person name="Herrera-Estrella A."/>
            <person name="Gabaldon T."/>
            <person name="Grigoriev I.V."/>
        </authorList>
    </citation>
    <scope>NUCLEOTIDE SEQUENCE [LARGE SCALE GENOMIC DNA]</scope>
    <source>
        <strain evidence="11 12">CBS 277.49</strain>
    </source>
</reference>
<dbReference type="STRING" id="747725.A0A168QE37"/>
<keyword evidence="6 7" id="KW-0576">Peroxisome</keyword>
<feature type="binding site" evidence="9">
    <location>
        <position position="232"/>
    </location>
    <ligand>
        <name>5-hydroxyisourate</name>
        <dbReference type="ChEBI" id="CHEBI:18072"/>
    </ligand>
</feature>
<feature type="binding site" evidence="9">
    <location>
        <position position="258"/>
    </location>
    <ligand>
        <name>5-hydroxyisourate</name>
        <dbReference type="ChEBI" id="CHEBI:18072"/>
    </ligand>
</feature>
<comment type="subcellular location">
    <subcellularLocation>
        <location evidence="1 7">Peroxisome</location>
    </subcellularLocation>
</comment>
<feature type="binding site" evidence="9">
    <location>
        <position position="183"/>
    </location>
    <ligand>
        <name>5-hydroxyisourate</name>
        <dbReference type="ChEBI" id="CHEBI:18072"/>
    </ligand>
</feature>
<evidence type="ECO:0000256" key="7">
    <source>
        <dbReference type="PIRNR" id="PIRNR000241"/>
    </source>
</evidence>
<dbReference type="UniPathway" id="UPA00394">
    <property type="reaction ID" value="UER00650"/>
</dbReference>
<feature type="binding site" evidence="9">
    <location>
        <position position="62"/>
    </location>
    <ligand>
        <name>urate</name>
        <dbReference type="ChEBI" id="CHEBI:17775"/>
    </ligand>
</feature>
<dbReference type="AlphaFoldDB" id="A0A168QE37"/>
<dbReference type="GO" id="GO:0006145">
    <property type="term" value="P:purine nucleobase catabolic process"/>
    <property type="evidence" value="ECO:0007669"/>
    <property type="project" value="TreeGrafter"/>
</dbReference>
<comment type="catalytic activity">
    <reaction evidence="7 10">
        <text>urate + O2 + H2O = 5-hydroxyisourate + H2O2</text>
        <dbReference type="Rhea" id="RHEA:21368"/>
        <dbReference type="ChEBI" id="CHEBI:15377"/>
        <dbReference type="ChEBI" id="CHEBI:15379"/>
        <dbReference type="ChEBI" id="CHEBI:16240"/>
        <dbReference type="ChEBI" id="CHEBI:17775"/>
        <dbReference type="ChEBI" id="CHEBI:18072"/>
        <dbReference type="EC" id="1.7.3.3"/>
    </reaction>
</comment>
<dbReference type="GO" id="GO:0019628">
    <property type="term" value="P:urate catabolic process"/>
    <property type="evidence" value="ECO:0007669"/>
    <property type="project" value="UniProtKB-UniPathway"/>
</dbReference>
<sequence length="302" mass="33831">MSANNANVYLKKARYGKDLVRLMRVYKEGNVQHCTELTVRLLLEGDIETSYTKADNSVVVTTDTCKNTVNIMAKRSQNVDNIEVFGQEITEHVLKQYAHISGAFVDIIKHKWTRLIVDGKPHNHSFVRDGEDIQTTSVHHYRAGNEVHITSGLDKLLVLKTTGSAFHGFYTDEYTTLVPVWDRIFSTAVDCKWTFVSKSPSTLRNVDFKAIHAGVKQITCDTFAKDDSASVQATLYLMQQQILAKFPAVAEVSYALPNKHYVGVDMSKFNIDNAGKNMEVYHPQADPSGLITATAARKESKL</sequence>
<comment type="caution">
    <text evidence="11">The sequence shown here is derived from an EMBL/GenBank/DDBJ whole genome shotgun (WGS) entry which is preliminary data.</text>
</comment>
<feature type="binding site" evidence="9">
    <location>
        <position position="232"/>
    </location>
    <ligand>
        <name>urate</name>
        <dbReference type="ChEBI" id="CHEBI:17775"/>
    </ligand>
</feature>
<organism evidence="11 12">
    <name type="scientific">Mucor lusitanicus CBS 277.49</name>
    <dbReference type="NCBI Taxonomy" id="747725"/>
    <lineage>
        <taxon>Eukaryota</taxon>
        <taxon>Fungi</taxon>
        <taxon>Fungi incertae sedis</taxon>
        <taxon>Mucoromycota</taxon>
        <taxon>Mucoromycotina</taxon>
        <taxon>Mucoromycetes</taxon>
        <taxon>Mucorales</taxon>
        <taxon>Mucorineae</taxon>
        <taxon>Mucoraceae</taxon>
        <taxon>Mucor</taxon>
    </lineage>
</organism>
<evidence type="ECO:0000256" key="10">
    <source>
        <dbReference type="RuleBase" id="RU004455"/>
    </source>
</evidence>
<keyword evidence="4 7" id="KW-0659">Purine metabolism</keyword>
<dbReference type="InterPro" id="IPR019842">
    <property type="entry name" value="Uricase_CS"/>
</dbReference>
<dbReference type="PANTHER" id="PTHR42874">
    <property type="entry name" value="URICASE"/>
    <property type="match status" value="1"/>
</dbReference>
<dbReference type="Pfam" id="PF01014">
    <property type="entry name" value="Uricase"/>
    <property type="match status" value="2"/>
</dbReference>
<feature type="binding site" evidence="9">
    <location>
        <position position="231"/>
    </location>
    <ligand>
        <name>5-hydroxyisourate</name>
        <dbReference type="ChEBI" id="CHEBI:18072"/>
    </ligand>
</feature>
<protein>
    <recommendedName>
        <fullName evidence="7 10">Uricase</fullName>
        <ecNumber evidence="7 10">1.7.3.3</ecNumber>
    </recommendedName>
    <alternativeName>
        <fullName evidence="7">Urate oxidase</fullName>
    </alternativeName>
</protein>
<evidence type="ECO:0000256" key="9">
    <source>
        <dbReference type="PIRSR" id="PIRSR000241-2"/>
    </source>
</evidence>
<feature type="binding site" evidence="9">
    <location>
        <position position="231"/>
    </location>
    <ligand>
        <name>urate</name>
        <dbReference type="ChEBI" id="CHEBI:17775"/>
    </ligand>
</feature>
<feature type="binding site" evidence="9">
    <location>
        <position position="183"/>
    </location>
    <ligand>
        <name>urate</name>
        <dbReference type="ChEBI" id="CHEBI:17775"/>
    </ligand>
</feature>
<dbReference type="EC" id="1.7.3.3" evidence="7 10"/>
<dbReference type="NCBIfam" id="TIGR03383">
    <property type="entry name" value="urate_oxi"/>
    <property type="match status" value="1"/>
</dbReference>
<keyword evidence="5 7" id="KW-0560">Oxidoreductase</keyword>
<comment type="pathway">
    <text evidence="2 7">Purine metabolism; urate degradation; (S)-allantoin from urate: step 1/3.</text>
</comment>
<keyword evidence="12" id="KW-1185">Reference proteome</keyword>
<dbReference type="GO" id="GO:0005777">
    <property type="term" value="C:peroxisome"/>
    <property type="evidence" value="ECO:0007669"/>
    <property type="project" value="UniProtKB-SubCell"/>
</dbReference>
<comment type="similarity">
    <text evidence="3 7 10">Belongs to the uricase family.</text>
</comment>
<feature type="active site" description="Charge relay system" evidence="8">
    <location>
        <position position="260"/>
    </location>
</feature>
<evidence type="ECO:0000256" key="2">
    <source>
        <dbReference type="ARBA" id="ARBA00004831"/>
    </source>
</evidence>
<evidence type="ECO:0000256" key="1">
    <source>
        <dbReference type="ARBA" id="ARBA00004275"/>
    </source>
</evidence>
<feature type="binding site" evidence="9">
    <location>
        <position position="166"/>
    </location>
    <ligand>
        <name>urate</name>
        <dbReference type="ChEBI" id="CHEBI:17775"/>
    </ligand>
</feature>
<feature type="binding site" evidence="9">
    <location>
        <position position="63"/>
    </location>
    <ligand>
        <name>urate</name>
        <dbReference type="ChEBI" id="CHEBI:17775"/>
    </ligand>
</feature>
<evidence type="ECO:0000313" key="12">
    <source>
        <dbReference type="Proteomes" id="UP000077051"/>
    </source>
</evidence>
<name>A0A168QE37_MUCCL</name>
<evidence type="ECO:0000256" key="6">
    <source>
        <dbReference type="ARBA" id="ARBA00023140"/>
    </source>
</evidence>
<dbReference type="PRINTS" id="PR00093">
    <property type="entry name" value="URICASE"/>
</dbReference>
<dbReference type="PROSITE" id="PS00366">
    <property type="entry name" value="URICASE"/>
    <property type="match status" value="1"/>
</dbReference>
<evidence type="ECO:0000256" key="4">
    <source>
        <dbReference type="ARBA" id="ARBA00022631"/>
    </source>
</evidence>
<feature type="binding site" evidence="9">
    <location>
        <position position="166"/>
    </location>
    <ligand>
        <name>5-hydroxyisourate</name>
        <dbReference type="ChEBI" id="CHEBI:18072"/>
    </ligand>
</feature>
<dbReference type="Proteomes" id="UP000077051">
    <property type="component" value="Unassembled WGS sequence"/>
</dbReference>
<feature type="active site" description="Charge relay system" evidence="8">
    <location>
        <position position="62"/>
    </location>
</feature>
<dbReference type="PIRSF" id="PIRSF000241">
    <property type="entry name" value="Urate_oxidase"/>
    <property type="match status" value="1"/>
</dbReference>
<feature type="binding site" evidence="9">
    <location>
        <position position="63"/>
    </location>
    <ligand>
        <name>5-hydroxyisourate</name>
        <dbReference type="ChEBI" id="CHEBI:18072"/>
    </ligand>
</feature>
<evidence type="ECO:0000256" key="3">
    <source>
        <dbReference type="ARBA" id="ARBA00009760"/>
    </source>
</evidence>
<dbReference type="GO" id="GO:0004846">
    <property type="term" value="F:urate oxidase activity"/>
    <property type="evidence" value="ECO:0007669"/>
    <property type="project" value="UniProtKB-EC"/>
</dbReference>
<dbReference type="OrthoDB" id="9992118at2759"/>
<feature type="binding site" evidence="9">
    <location>
        <position position="258"/>
    </location>
    <ligand>
        <name>urate</name>
        <dbReference type="ChEBI" id="CHEBI:17775"/>
    </ligand>
</feature>
<dbReference type="Gene3D" id="3.10.270.10">
    <property type="entry name" value="Urate Oxidase"/>
    <property type="match status" value="1"/>
</dbReference>
<dbReference type="SUPFAM" id="SSF55620">
    <property type="entry name" value="Tetrahydrobiopterin biosynthesis enzymes-like"/>
    <property type="match status" value="2"/>
</dbReference>
<feature type="binding site" evidence="9">
    <location>
        <position position="62"/>
    </location>
    <ligand>
        <name>O2</name>
        <dbReference type="ChEBI" id="CHEBI:15379"/>
    </ligand>
</feature>
<accession>A0A168QE37</accession>
<dbReference type="PANTHER" id="PTHR42874:SF1">
    <property type="entry name" value="URICASE"/>
    <property type="match status" value="1"/>
</dbReference>
<dbReference type="EMBL" id="AMYB01000001">
    <property type="protein sequence ID" value="OAD09113.1"/>
    <property type="molecule type" value="Genomic_DNA"/>
</dbReference>
<proteinExistence type="inferred from homology"/>
<dbReference type="InterPro" id="IPR002042">
    <property type="entry name" value="Uricase"/>
</dbReference>
<feature type="binding site" evidence="9">
    <location>
        <position position="62"/>
    </location>
    <ligand>
        <name>5-hydroxyisourate</name>
        <dbReference type="ChEBI" id="CHEBI:18072"/>
    </ligand>
</feature>
<feature type="active site" description="Charge relay system" evidence="8">
    <location>
        <position position="17"/>
    </location>
</feature>
<dbReference type="FunFam" id="3.10.270.10:FF:000001">
    <property type="entry name" value="Uricase"/>
    <property type="match status" value="1"/>
</dbReference>